<protein>
    <submittedName>
        <fullName evidence="1">Uncharacterized protein</fullName>
    </submittedName>
</protein>
<proteinExistence type="predicted"/>
<dbReference type="HOGENOM" id="CLU_3342770_0_0_3"/>
<dbReference type="EMBL" id="CP000807">
    <property type="protein sequence ID" value="ACB54308.1"/>
    <property type="molecule type" value="Genomic_DNA"/>
</dbReference>
<keyword evidence="2" id="KW-1185">Reference proteome</keyword>
<sequence>MVMIIKQFMITQVDIMKMKMITIISISLEFQKLDITN</sequence>
<dbReference type="KEGG" id="cyt:cce_4962"/>
<name>B1X2E7_CROS5</name>
<dbReference type="Proteomes" id="UP000001203">
    <property type="component" value="Chromosome linear"/>
</dbReference>
<evidence type="ECO:0000313" key="2">
    <source>
        <dbReference type="Proteomes" id="UP000001203"/>
    </source>
</evidence>
<accession>B1X2E7</accession>
<gene>
    <name evidence="1" type="ordered locus">cce_4962</name>
</gene>
<organism evidence="1 2">
    <name type="scientific">Crocosphaera subtropica (strain ATCC 51142 / BH68)</name>
    <name type="common">Cyanothece sp. (strain ATCC 51142)</name>
    <dbReference type="NCBI Taxonomy" id="43989"/>
    <lineage>
        <taxon>Bacteria</taxon>
        <taxon>Bacillati</taxon>
        <taxon>Cyanobacteriota</taxon>
        <taxon>Cyanophyceae</taxon>
        <taxon>Oscillatoriophycideae</taxon>
        <taxon>Chroococcales</taxon>
        <taxon>Aphanothecaceae</taxon>
        <taxon>Crocosphaera</taxon>
        <taxon>Crocosphaera subtropica</taxon>
    </lineage>
</organism>
<reference evidence="1 2" key="1">
    <citation type="journal article" date="2008" name="Proc. Natl. Acad. Sci. U.S.A.">
        <title>The genome of Cyanothece 51142, a unicellular diazotrophic cyanobacterium important in the marine nitrogen cycle.</title>
        <authorList>
            <person name="Welsh E.A."/>
            <person name="Liberton M."/>
            <person name="Stoeckel J."/>
            <person name="Loh T."/>
            <person name="Elvitigala T."/>
            <person name="Wang C."/>
            <person name="Wollam A."/>
            <person name="Fulton R.S."/>
            <person name="Clifton S.W."/>
            <person name="Jacobs J.M."/>
            <person name="Aurora R."/>
            <person name="Ghosh B.K."/>
            <person name="Sherman L.A."/>
            <person name="Smith R.D."/>
            <person name="Wilson R.K."/>
            <person name="Pakrasi H.B."/>
        </authorList>
    </citation>
    <scope>NUCLEOTIDE SEQUENCE [LARGE SCALE GENOMIC DNA]</scope>
    <source>
        <strain evidence="2">ATCC 51142 / BH68</strain>
    </source>
</reference>
<evidence type="ECO:0000313" key="1">
    <source>
        <dbReference type="EMBL" id="ACB54308.1"/>
    </source>
</evidence>
<dbReference type="AlphaFoldDB" id="B1X2E7"/>